<feature type="region of interest" description="Disordered" evidence="5">
    <location>
        <begin position="134"/>
        <end position="169"/>
    </location>
</feature>
<feature type="transmembrane region" description="Helical" evidence="6">
    <location>
        <begin position="316"/>
        <end position="332"/>
    </location>
</feature>
<dbReference type="InterPro" id="IPR029045">
    <property type="entry name" value="ClpP/crotonase-like_dom_sf"/>
</dbReference>
<keyword evidence="2 6" id="KW-0812">Transmembrane</keyword>
<dbReference type="Pfam" id="PF24961">
    <property type="entry name" value="NfeD_membrane"/>
    <property type="match status" value="1"/>
</dbReference>
<dbReference type="InterPro" id="IPR012340">
    <property type="entry name" value="NA-bd_OB-fold"/>
</dbReference>
<comment type="caution">
    <text evidence="10">The sequence shown here is derived from an EMBL/GenBank/DDBJ whole genome shotgun (WGS) entry which is preliminary data.</text>
</comment>
<sequence>MAHTKSPHRAVVGARLLLSLLPLLAWMGAAWAERPPALLHLEIRDAIGPATSSFFLRALKRAQERNVQLVVLEMDTPGGLDSAMREMIQAILASPVPVVIYVSPSGARAASAGTYLLYASHVAAMAPATNLGAATPIQIGGPQPSKPEDDHPRDKDKNEQPAGEPDSALERKAVNDAVSYIRGLAELRDRNADWGEAAVRQAVSLTARVALEQKVIDVVATDLQDLLHQLDGRKVKTRFGVVQLATQGLVTEEFTADWRTKVLSILTNPNVAYLLMLAGIYGLLLEGYNPGSFAPGVVGAVCLLLALYAFQILSVNYAGLALIALGIALIVAEAFAPSFGALGVGGVVAFTIGSVMLFEGQVPGFRIARGLIGGMAVTAAFVMLLSAGMFMRSRRARVVTGAEQLLQEHAVALEDFDSVGRVDIRGEIWRAVTRAPVKKGVRLKVLRVDGLTLEVAPAEE</sequence>
<feature type="domain" description="NfeD-like C-terminal" evidence="7">
    <location>
        <begin position="402"/>
        <end position="457"/>
    </location>
</feature>
<dbReference type="SUPFAM" id="SSF141322">
    <property type="entry name" value="NfeD domain-like"/>
    <property type="match status" value="1"/>
</dbReference>
<evidence type="ECO:0000256" key="1">
    <source>
        <dbReference type="ARBA" id="ARBA00004141"/>
    </source>
</evidence>
<gene>
    <name evidence="10" type="ORF">ACFPN2_09765</name>
</gene>
<protein>
    <submittedName>
        <fullName evidence="10">Nodulation protein NfeD</fullName>
    </submittedName>
</protein>
<comment type="subcellular location">
    <subcellularLocation>
        <location evidence="1">Membrane</location>
        <topology evidence="1">Multi-pass membrane protein</topology>
    </subcellularLocation>
</comment>
<evidence type="ECO:0000256" key="4">
    <source>
        <dbReference type="ARBA" id="ARBA00023136"/>
    </source>
</evidence>
<organism evidence="10 11">
    <name type="scientific">Steroidobacter flavus</name>
    <dbReference type="NCBI Taxonomy" id="1842136"/>
    <lineage>
        <taxon>Bacteria</taxon>
        <taxon>Pseudomonadati</taxon>
        <taxon>Pseudomonadota</taxon>
        <taxon>Gammaproteobacteria</taxon>
        <taxon>Steroidobacterales</taxon>
        <taxon>Steroidobacteraceae</taxon>
        <taxon>Steroidobacter</taxon>
    </lineage>
</organism>
<accession>A0ABV8SPT2</accession>
<feature type="compositionally biased region" description="Basic and acidic residues" evidence="5">
    <location>
        <begin position="146"/>
        <end position="159"/>
    </location>
</feature>
<keyword evidence="3 6" id="KW-1133">Transmembrane helix</keyword>
<evidence type="ECO:0000259" key="9">
    <source>
        <dbReference type="Pfam" id="PF25145"/>
    </source>
</evidence>
<dbReference type="Gene3D" id="2.40.50.140">
    <property type="entry name" value="Nucleic acid-binding proteins"/>
    <property type="match status" value="1"/>
</dbReference>
<dbReference type="Pfam" id="PF25145">
    <property type="entry name" value="NfeD1b_N"/>
    <property type="match status" value="1"/>
</dbReference>
<feature type="transmembrane region" description="Helical" evidence="6">
    <location>
        <begin position="271"/>
        <end position="288"/>
    </location>
</feature>
<feature type="domain" description="NfeD1b N-terminal" evidence="9">
    <location>
        <begin position="43"/>
        <end position="146"/>
    </location>
</feature>
<dbReference type="PANTHER" id="PTHR33507:SF4">
    <property type="entry name" value="NODULATION COMPETITIVENESS PROTEIN NFED"/>
    <property type="match status" value="1"/>
</dbReference>
<dbReference type="EMBL" id="JBHSDU010000003">
    <property type="protein sequence ID" value="MFC4309366.1"/>
    <property type="molecule type" value="Genomic_DNA"/>
</dbReference>
<feature type="domain" description="NfeD integral membrane" evidence="8">
    <location>
        <begin position="270"/>
        <end position="384"/>
    </location>
</feature>
<evidence type="ECO:0000256" key="6">
    <source>
        <dbReference type="SAM" id="Phobius"/>
    </source>
</evidence>
<dbReference type="Pfam" id="PF01957">
    <property type="entry name" value="NfeD"/>
    <property type="match status" value="1"/>
</dbReference>
<dbReference type="RefSeq" id="WP_380596421.1">
    <property type="nucleotide sequence ID" value="NZ_JBHSDU010000003.1"/>
</dbReference>
<evidence type="ECO:0000256" key="3">
    <source>
        <dbReference type="ARBA" id="ARBA00022989"/>
    </source>
</evidence>
<evidence type="ECO:0000313" key="11">
    <source>
        <dbReference type="Proteomes" id="UP001595904"/>
    </source>
</evidence>
<evidence type="ECO:0000256" key="2">
    <source>
        <dbReference type="ARBA" id="ARBA00022692"/>
    </source>
</evidence>
<dbReference type="Gene3D" id="3.90.226.10">
    <property type="entry name" value="2-enoyl-CoA Hydratase, Chain A, domain 1"/>
    <property type="match status" value="1"/>
</dbReference>
<evidence type="ECO:0000256" key="5">
    <source>
        <dbReference type="SAM" id="MobiDB-lite"/>
    </source>
</evidence>
<dbReference type="InterPro" id="IPR002810">
    <property type="entry name" value="NfeD-like_C"/>
</dbReference>
<dbReference type="Proteomes" id="UP001595904">
    <property type="component" value="Unassembled WGS sequence"/>
</dbReference>
<dbReference type="CDD" id="cd07020">
    <property type="entry name" value="Clp_protease_NfeD_1"/>
    <property type="match status" value="1"/>
</dbReference>
<dbReference type="InterPro" id="IPR056738">
    <property type="entry name" value="NfeD1b_N"/>
</dbReference>
<evidence type="ECO:0000259" key="8">
    <source>
        <dbReference type="Pfam" id="PF24961"/>
    </source>
</evidence>
<dbReference type="SUPFAM" id="SSF52096">
    <property type="entry name" value="ClpP/crotonase"/>
    <property type="match status" value="1"/>
</dbReference>
<keyword evidence="11" id="KW-1185">Reference proteome</keyword>
<feature type="transmembrane region" description="Helical" evidence="6">
    <location>
        <begin position="339"/>
        <end position="358"/>
    </location>
</feature>
<name>A0ABV8SPT2_9GAMM</name>
<evidence type="ECO:0000259" key="7">
    <source>
        <dbReference type="Pfam" id="PF01957"/>
    </source>
</evidence>
<dbReference type="PANTHER" id="PTHR33507">
    <property type="entry name" value="INNER MEMBRANE PROTEIN YBBJ"/>
    <property type="match status" value="1"/>
</dbReference>
<proteinExistence type="predicted"/>
<feature type="transmembrane region" description="Helical" evidence="6">
    <location>
        <begin position="370"/>
        <end position="390"/>
    </location>
</feature>
<reference evidence="11" key="1">
    <citation type="journal article" date="2019" name="Int. J. Syst. Evol. Microbiol.">
        <title>The Global Catalogue of Microorganisms (GCM) 10K type strain sequencing project: providing services to taxonomists for standard genome sequencing and annotation.</title>
        <authorList>
            <consortium name="The Broad Institute Genomics Platform"/>
            <consortium name="The Broad Institute Genome Sequencing Center for Infectious Disease"/>
            <person name="Wu L."/>
            <person name="Ma J."/>
        </authorList>
    </citation>
    <scope>NUCLEOTIDE SEQUENCE [LARGE SCALE GENOMIC DNA]</scope>
    <source>
        <strain evidence="11">CGMCC 1.10759</strain>
    </source>
</reference>
<dbReference type="InterPro" id="IPR056739">
    <property type="entry name" value="NfeD_membrane"/>
</dbReference>
<evidence type="ECO:0000313" key="10">
    <source>
        <dbReference type="EMBL" id="MFC4309366.1"/>
    </source>
</evidence>
<dbReference type="InterPro" id="IPR052165">
    <property type="entry name" value="Membrane_assoc_protease"/>
</dbReference>
<keyword evidence="4 6" id="KW-0472">Membrane</keyword>